<feature type="transmembrane region" description="Helical" evidence="6">
    <location>
        <begin position="51"/>
        <end position="70"/>
    </location>
</feature>
<name>A0A7Z0X1U3_9BACI</name>
<dbReference type="RefSeq" id="WP_031305047.1">
    <property type="nucleotide sequence ID" value="NZ_AP023088.1"/>
</dbReference>
<dbReference type="PANTHER" id="PTHR30250:SF26">
    <property type="entry name" value="PSMA PROTEIN"/>
    <property type="match status" value="1"/>
</dbReference>
<dbReference type="InterPro" id="IPR050833">
    <property type="entry name" value="Poly_Biosynth_Transport"/>
</dbReference>
<accession>A0A7Z0X1U3</accession>
<feature type="transmembrane region" description="Helical" evidence="6">
    <location>
        <begin position="440"/>
        <end position="461"/>
    </location>
</feature>
<reference evidence="8 10" key="2">
    <citation type="submission" date="2019-06" db="EMBL/GenBank/DDBJ databases">
        <title>Genome sequence analysis of &gt;100 Bacillus licheniformis strains suggests intrinsic resistance to this species.</title>
        <authorList>
            <person name="Wels M."/>
            <person name="Siezen R.J."/>
            <person name="Johansen E."/>
            <person name="Stuer-Lauridsen B."/>
            <person name="Bjerre K."/>
            <person name="Nielsen B.K.K."/>
        </authorList>
    </citation>
    <scope>NUCLEOTIDE SEQUENCE [LARGE SCALE GENOMIC DNA]</scope>
    <source>
        <strain evidence="8 10">BAC-15381</strain>
    </source>
</reference>
<keyword evidence="4 6" id="KW-1133">Transmembrane helix</keyword>
<organism evidence="7 9">
    <name type="scientific">Bacillus paralicheniformis</name>
    <dbReference type="NCBI Taxonomy" id="1648923"/>
    <lineage>
        <taxon>Bacteria</taxon>
        <taxon>Bacillati</taxon>
        <taxon>Bacillota</taxon>
        <taxon>Bacilli</taxon>
        <taxon>Bacillales</taxon>
        <taxon>Bacillaceae</taxon>
        <taxon>Bacillus</taxon>
    </lineage>
</organism>
<evidence type="ECO:0000313" key="8">
    <source>
        <dbReference type="EMBL" id="TWL35818.1"/>
    </source>
</evidence>
<dbReference type="AlphaFoldDB" id="A0A7Z0X1U3"/>
<feature type="transmembrane region" description="Helical" evidence="6">
    <location>
        <begin position="12"/>
        <end position="31"/>
    </location>
</feature>
<evidence type="ECO:0000313" key="7">
    <source>
        <dbReference type="EMBL" id="OLF98729.1"/>
    </source>
</evidence>
<dbReference type="Proteomes" id="UP000185604">
    <property type="component" value="Unassembled WGS sequence"/>
</dbReference>
<dbReference type="Pfam" id="PF01943">
    <property type="entry name" value="Polysacc_synt"/>
    <property type="match status" value="1"/>
</dbReference>
<feature type="transmembrane region" description="Helical" evidence="6">
    <location>
        <begin position="228"/>
        <end position="248"/>
    </location>
</feature>
<evidence type="ECO:0000256" key="5">
    <source>
        <dbReference type="ARBA" id="ARBA00023136"/>
    </source>
</evidence>
<feature type="transmembrane region" description="Helical" evidence="6">
    <location>
        <begin position="400"/>
        <end position="419"/>
    </location>
</feature>
<dbReference type="PANTHER" id="PTHR30250">
    <property type="entry name" value="PST FAMILY PREDICTED COLANIC ACID TRANSPORTER"/>
    <property type="match status" value="1"/>
</dbReference>
<feature type="transmembrane region" description="Helical" evidence="6">
    <location>
        <begin position="268"/>
        <end position="294"/>
    </location>
</feature>
<keyword evidence="2" id="KW-1003">Cell membrane</keyword>
<evidence type="ECO:0000256" key="4">
    <source>
        <dbReference type="ARBA" id="ARBA00022989"/>
    </source>
</evidence>
<evidence type="ECO:0000256" key="1">
    <source>
        <dbReference type="ARBA" id="ARBA00004651"/>
    </source>
</evidence>
<evidence type="ECO:0000313" key="9">
    <source>
        <dbReference type="Proteomes" id="UP000185604"/>
    </source>
</evidence>
<dbReference type="CDD" id="cd12082">
    <property type="entry name" value="MATE_like"/>
    <property type="match status" value="1"/>
</dbReference>
<feature type="transmembrane region" description="Helical" evidence="6">
    <location>
        <begin position="467"/>
        <end position="487"/>
    </location>
</feature>
<protein>
    <submittedName>
        <fullName evidence="8">Membrane protein EpsK</fullName>
    </submittedName>
    <submittedName>
        <fullName evidence="7">Membrane protein involved in the export of O-antigen teichoic acid lipoteichoic acid</fullName>
    </submittedName>
</protein>
<reference evidence="7 9" key="1">
    <citation type="journal article" date="2016" name="Front. Microbiol.">
        <title>High-Level Heat Resistance of Spores of Bacillus amyloliquefaciens and Bacillus licheniformis Results from the Presence of a spoVA Operon in a Tn1546 Transposon.</title>
        <authorList>
            <person name="Berendsen E.M."/>
            <person name="Koning R.A."/>
            <person name="Boekhorst J."/>
            <person name="de Jong A."/>
            <person name="Kuipers O.P."/>
            <person name="Wells-Bennik M.H."/>
        </authorList>
    </citation>
    <scope>NUCLEOTIDE SEQUENCE [LARGE SCALE GENOMIC DNA]</scope>
    <source>
        <strain evidence="7 9">B4121</strain>
    </source>
</reference>
<sequence length="518" mass="56596">MSLLNKTFILNLGANVASFLLSVLFSMWLTPYVIKNLGVEAFGFVHLTQNMINYFSIITVALSAVVVRFFSVSAHRGALDEARGYMNTYIVSSLVLSVILFFPLGGTVFFIDQIIRVPAGLLGDVQIALLIGSLLFLLTFVMSGFAAGPFFANKIYITSTIQAVQMLIRVLSVLLIFAWFAPKIWHIQLAALIATASACILSIFFFKKLIPWFTFRVRDMSFAKCKKLLQAGGWSSVSQVGVLLFLQIDLMVANVMLGVSESGMYAAIIQFPLLLRTLSGTLAAVFSPTITLYYSKGDKEGLVRYANQAVRINGILLALPAALLGGLAGPFLSLWLGPSFEHLKWLLLIHAGYLVVSLSPAPLFYIFTAYNKLRTPALTTVAFGVVNLLLAIVLSGPAGLGLYGIALAGAAALMLKNVVFTPIYASKITGERKRVFYKGIYRPVAGASFTLAVCYALQYLFAIDSLLSLFVTALAATGTYGLFAYFVMLTKAERHIVTTRLQAFRCSLSFPFQKGFFK</sequence>
<evidence type="ECO:0000313" key="10">
    <source>
        <dbReference type="Proteomes" id="UP000429980"/>
    </source>
</evidence>
<evidence type="ECO:0000256" key="6">
    <source>
        <dbReference type="SAM" id="Phobius"/>
    </source>
</evidence>
<feature type="transmembrane region" description="Helical" evidence="6">
    <location>
        <begin position="127"/>
        <end position="151"/>
    </location>
</feature>
<dbReference type="InterPro" id="IPR002797">
    <property type="entry name" value="Polysacc_synth"/>
</dbReference>
<comment type="subcellular location">
    <subcellularLocation>
        <location evidence="1">Cell membrane</location>
        <topology evidence="1">Multi-pass membrane protein</topology>
    </subcellularLocation>
</comment>
<feature type="transmembrane region" description="Helical" evidence="6">
    <location>
        <begin position="315"/>
        <end position="337"/>
    </location>
</feature>
<feature type="transmembrane region" description="Helical" evidence="6">
    <location>
        <begin position="343"/>
        <end position="365"/>
    </location>
</feature>
<feature type="transmembrane region" description="Helical" evidence="6">
    <location>
        <begin position="187"/>
        <end position="207"/>
    </location>
</feature>
<dbReference type="Proteomes" id="UP000429980">
    <property type="component" value="Unassembled WGS sequence"/>
</dbReference>
<proteinExistence type="predicted"/>
<keyword evidence="3 6" id="KW-0812">Transmembrane</keyword>
<keyword evidence="5 6" id="KW-0472">Membrane</keyword>
<dbReference type="EMBL" id="NILF01000056">
    <property type="protein sequence ID" value="TWL35818.1"/>
    <property type="molecule type" value="Genomic_DNA"/>
</dbReference>
<dbReference type="GO" id="GO:0005886">
    <property type="term" value="C:plasma membrane"/>
    <property type="evidence" value="ECO:0007669"/>
    <property type="project" value="UniProtKB-SubCell"/>
</dbReference>
<feature type="transmembrane region" description="Helical" evidence="6">
    <location>
        <begin position="163"/>
        <end position="181"/>
    </location>
</feature>
<evidence type="ECO:0000256" key="2">
    <source>
        <dbReference type="ARBA" id="ARBA00022475"/>
    </source>
</evidence>
<feature type="transmembrane region" description="Helical" evidence="6">
    <location>
        <begin position="377"/>
        <end position="394"/>
    </location>
</feature>
<evidence type="ECO:0000256" key="3">
    <source>
        <dbReference type="ARBA" id="ARBA00022692"/>
    </source>
</evidence>
<dbReference type="EMBL" id="LKPO01000001">
    <property type="protein sequence ID" value="OLF98729.1"/>
    <property type="molecule type" value="Genomic_DNA"/>
</dbReference>
<comment type="caution">
    <text evidence="7">The sequence shown here is derived from an EMBL/GenBank/DDBJ whole genome shotgun (WGS) entry which is preliminary data.</text>
</comment>
<feature type="transmembrane region" description="Helical" evidence="6">
    <location>
        <begin position="90"/>
        <end position="115"/>
    </location>
</feature>
<keyword evidence="10" id="KW-1185">Reference proteome</keyword>
<gene>
    <name evidence="7" type="ORF">B4121_0256</name>
    <name evidence="8" type="ORF">CHCC15381_1752</name>
</gene>